<dbReference type="PANTHER" id="PTHR41339:SF1">
    <property type="entry name" value="SECRETED PROTEIN"/>
    <property type="match status" value="1"/>
</dbReference>
<accession>A0A1H5YQI1</accession>
<keyword evidence="4" id="KW-1185">Reference proteome</keyword>
<evidence type="ECO:0000313" key="3">
    <source>
        <dbReference type="EMBL" id="SEG26341.1"/>
    </source>
</evidence>
<feature type="chain" id="PRO_5009290811" description="T9SS C-terminal target domain-containing protein" evidence="2">
    <location>
        <begin position="22"/>
        <end position="407"/>
    </location>
</feature>
<dbReference type="InterPro" id="IPR011050">
    <property type="entry name" value="Pectin_lyase_fold/virulence"/>
</dbReference>
<reference evidence="4" key="1">
    <citation type="submission" date="2016-10" db="EMBL/GenBank/DDBJ databases">
        <authorList>
            <person name="Varghese N."/>
            <person name="Submissions S."/>
        </authorList>
    </citation>
    <scope>NUCLEOTIDE SEQUENCE [LARGE SCALE GENOMIC DNA]</scope>
    <source>
        <strain evidence="4">DSM 21580</strain>
    </source>
</reference>
<evidence type="ECO:0000313" key="4">
    <source>
        <dbReference type="Proteomes" id="UP000236738"/>
    </source>
</evidence>
<dbReference type="SUPFAM" id="SSF51126">
    <property type="entry name" value="Pectin lyase-like"/>
    <property type="match status" value="1"/>
</dbReference>
<dbReference type="RefSeq" id="WP_103913783.1">
    <property type="nucleotide sequence ID" value="NZ_FNUS01000004.1"/>
</dbReference>
<evidence type="ECO:0008006" key="5">
    <source>
        <dbReference type="Google" id="ProtNLM"/>
    </source>
</evidence>
<evidence type="ECO:0000256" key="2">
    <source>
        <dbReference type="SAM" id="SignalP"/>
    </source>
</evidence>
<feature type="signal peptide" evidence="2">
    <location>
        <begin position="1"/>
        <end position="21"/>
    </location>
</feature>
<dbReference type="OrthoDB" id="1521716at2"/>
<sequence length="407" mass="42779">MKKSIFKAIHLLAFTTLIATAVTSCGRSATEDVVAPTGPTVNPAKFEGHITTGQTVTLDATQTYHLTGSLIVDNGATLVIPAGTHIVGEKGATYLLVDRGGKIFINGTAAKPVLFDGAQHGQGYWGGVVLLGNAPSNRSAAGTSTSELGDLTYGGTNSLDSSGIINYCIILDTGFKYNPEKEFNGLSLFGCGSGTTISYVYIADGADDPFESFGGSPKYDHLVMIGNQDDSFDWTEGFSGSASYIYAARNKKYQNGTDPGNRGIEADTQDTDPNTTNGNGVSNPDISNATFIGNTAGSESQGMKLRAGSNGKFNNIVIANFSTGLDFETDRTYDWFKGGAYLNNIKFVNVATKWKSKASTKYPTAPDMSTAFTESTTATGAGNGTALPDWAKGWTGLTSWDIADSSN</sequence>
<keyword evidence="2" id="KW-0732">Signal</keyword>
<protein>
    <recommendedName>
        <fullName evidence="5">T9SS C-terminal target domain-containing protein</fullName>
    </recommendedName>
</protein>
<feature type="compositionally biased region" description="Polar residues" evidence="1">
    <location>
        <begin position="271"/>
        <end position="286"/>
    </location>
</feature>
<dbReference type="PANTHER" id="PTHR41339">
    <property type="entry name" value="LIPL48"/>
    <property type="match status" value="1"/>
</dbReference>
<proteinExistence type="predicted"/>
<dbReference type="Proteomes" id="UP000236738">
    <property type="component" value="Unassembled WGS sequence"/>
</dbReference>
<organism evidence="3 4">
    <name type="scientific">Halpernia humi</name>
    <dbReference type="NCBI Taxonomy" id="493375"/>
    <lineage>
        <taxon>Bacteria</taxon>
        <taxon>Pseudomonadati</taxon>
        <taxon>Bacteroidota</taxon>
        <taxon>Flavobacteriia</taxon>
        <taxon>Flavobacteriales</taxon>
        <taxon>Weeksellaceae</taxon>
        <taxon>Chryseobacterium group</taxon>
        <taxon>Halpernia</taxon>
    </lineage>
</organism>
<name>A0A1H5YQI1_9FLAO</name>
<dbReference type="PROSITE" id="PS51257">
    <property type="entry name" value="PROKAR_LIPOPROTEIN"/>
    <property type="match status" value="1"/>
</dbReference>
<feature type="region of interest" description="Disordered" evidence="1">
    <location>
        <begin position="256"/>
        <end position="286"/>
    </location>
</feature>
<dbReference type="EMBL" id="FNUS01000004">
    <property type="protein sequence ID" value="SEG26341.1"/>
    <property type="molecule type" value="Genomic_DNA"/>
</dbReference>
<evidence type="ECO:0000256" key="1">
    <source>
        <dbReference type="SAM" id="MobiDB-lite"/>
    </source>
</evidence>
<gene>
    <name evidence="3" type="ORF">SAMN05421847_1821</name>
</gene>
<dbReference type="AlphaFoldDB" id="A0A1H5YQI1"/>